<reference evidence="1 2" key="1">
    <citation type="journal article" date="2023" name="Nucleic Acids Res.">
        <title>The hologenome of Daphnia magna reveals possible DNA methylation and microbiome-mediated evolution of the host genome.</title>
        <authorList>
            <person name="Chaturvedi A."/>
            <person name="Li X."/>
            <person name="Dhandapani V."/>
            <person name="Marshall H."/>
            <person name="Kissane S."/>
            <person name="Cuenca-Cambronero M."/>
            <person name="Asole G."/>
            <person name="Calvet F."/>
            <person name="Ruiz-Romero M."/>
            <person name="Marangio P."/>
            <person name="Guigo R."/>
            <person name="Rago D."/>
            <person name="Mirbahai L."/>
            <person name="Eastwood N."/>
            <person name="Colbourne J.K."/>
            <person name="Zhou J."/>
            <person name="Mallon E."/>
            <person name="Orsini L."/>
        </authorList>
    </citation>
    <scope>NUCLEOTIDE SEQUENCE [LARGE SCALE GENOMIC DNA]</scope>
    <source>
        <strain evidence="1">LRV0_1</strain>
    </source>
</reference>
<dbReference type="EMBL" id="JAOYFB010000040">
    <property type="protein sequence ID" value="KAK4035497.1"/>
    <property type="molecule type" value="Genomic_DNA"/>
</dbReference>
<protein>
    <submittedName>
        <fullName evidence="1">Uncharacterized protein</fullName>
    </submittedName>
</protein>
<gene>
    <name evidence="1" type="ORF">OUZ56_027584</name>
</gene>
<name>A0ABR0B1B9_9CRUS</name>
<keyword evidence="2" id="KW-1185">Reference proteome</keyword>
<evidence type="ECO:0000313" key="1">
    <source>
        <dbReference type="EMBL" id="KAK4035497.1"/>
    </source>
</evidence>
<comment type="caution">
    <text evidence="1">The sequence shown here is derived from an EMBL/GenBank/DDBJ whole genome shotgun (WGS) entry which is preliminary data.</text>
</comment>
<proteinExistence type="predicted"/>
<organism evidence="1 2">
    <name type="scientific">Daphnia magna</name>
    <dbReference type="NCBI Taxonomy" id="35525"/>
    <lineage>
        <taxon>Eukaryota</taxon>
        <taxon>Metazoa</taxon>
        <taxon>Ecdysozoa</taxon>
        <taxon>Arthropoda</taxon>
        <taxon>Crustacea</taxon>
        <taxon>Branchiopoda</taxon>
        <taxon>Diplostraca</taxon>
        <taxon>Cladocera</taxon>
        <taxon>Anomopoda</taxon>
        <taxon>Daphniidae</taxon>
        <taxon>Daphnia</taxon>
    </lineage>
</organism>
<accession>A0ABR0B1B9</accession>
<sequence>MCYGFSPKLLDLGLIEAARLAVDNLLYILTGVPFLTQPPWRGGKCFMMASWLICDVDEG</sequence>
<evidence type="ECO:0000313" key="2">
    <source>
        <dbReference type="Proteomes" id="UP001234178"/>
    </source>
</evidence>
<dbReference type="Proteomes" id="UP001234178">
    <property type="component" value="Unassembled WGS sequence"/>
</dbReference>